<name>A0A518DEY3_9BACT</name>
<evidence type="ECO:0000313" key="4">
    <source>
        <dbReference type="Proteomes" id="UP000317429"/>
    </source>
</evidence>
<dbReference type="OrthoDB" id="593800at2"/>
<feature type="transmembrane region" description="Helical" evidence="1">
    <location>
        <begin position="111"/>
        <end position="134"/>
    </location>
</feature>
<evidence type="ECO:0000256" key="1">
    <source>
        <dbReference type="SAM" id="Phobius"/>
    </source>
</evidence>
<accession>A0A518DEY3</accession>
<dbReference type="InterPro" id="IPR019251">
    <property type="entry name" value="DUF2231_TM"/>
</dbReference>
<keyword evidence="4" id="KW-1185">Reference proteome</keyword>
<feature type="domain" description="DUF2231" evidence="2">
    <location>
        <begin position="7"/>
        <end position="141"/>
    </location>
</feature>
<dbReference type="EMBL" id="CP036291">
    <property type="protein sequence ID" value="QDU90044.1"/>
    <property type="molecule type" value="Genomic_DNA"/>
</dbReference>
<keyword evidence="1" id="KW-0812">Transmembrane</keyword>
<feature type="transmembrane region" description="Helical" evidence="1">
    <location>
        <begin position="12"/>
        <end position="33"/>
    </location>
</feature>
<organism evidence="3 4">
    <name type="scientific">Pirellulimonas nuda</name>
    <dbReference type="NCBI Taxonomy" id="2528009"/>
    <lineage>
        <taxon>Bacteria</taxon>
        <taxon>Pseudomonadati</taxon>
        <taxon>Planctomycetota</taxon>
        <taxon>Planctomycetia</taxon>
        <taxon>Pirellulales</taxon>
        <taxon>Lacipirellulaceae</taxon>
        <taxon>Pirellulimonas</taxon>
    </lineage>
</organism>
<evidence type="ECO:0000313" key="3">
    <source>
        <dbReference type="EMBL" id="QDU90044.1"/>
    </source>
</evidence>
<sequence length="146" mass="15057">MGVEILGHRVHPMLVGLPIGLLVGSVVFDVALMATDEPRWADVSFWTLGLGIVSGLIAAPFGTIDRLGIPSGAPAKHIGLWHGVAAVLSVALFAASWTLRYQSPPTPTTLALGLSAAAVVLLAIAGWLGGELVFRHGVGVHRGVAD</sequence>
<dbReference type="Pfam" id="PF09990">
    <property type="entry name" value="DUF2231"/>
    <property type="match status" value="1"/>
</dbReference>
<feature type="transmembrane region" description="Helical" evidence="1">
    <location>
        <begin position="79"/>
        <end position="99"/>
    </location>
</feature>
<feature type="transmembrane region" description="Helical" evidence="1">
    <location>
        <begin position="45"/>
        <end position="67"/>
    </location>
</feature>
<dbReference type="RefSeq" id="WP_145287760.1">
    <property type="nucleotide sequence ID" value="NZ_CP036291.1"/>
</dbReference>
<keyword evidence="1" id="KW-0472">Membrane</keyword>
<dbReference type="AlphaFoldDB" id="A0A518DEY3"/>
<dbReference type="KEGG" id="pnd:Pla175_34430"/>
<reference evidence="3 4" key="1">
    <citation type="submission" date="2019-02" db="EMBL/GenBank/DDBJ databases">
        <title>Deep-cultivation of Planctomycetes and their phenomic and genomic characterization uncovers novel biology.</title>
        <authorList>
            <person name="Wiegand S."/>
            <person name="Jogler M."/>
            <person name="Boedeker C."/>
            <person name="Pinto D."/>
            <person name="Vollmers J."/>
            <person name="Rivas-Marin E."/>
            <person name="Kohn T."/>
            <person name="Peeters S.H."/>
            <person name="Heuer A."/>
            <person name="Rast P."/>
            <person name="Oberbeckmann S."/>
            <person name="Bunk B."/>
            <person name="Jeske O."/>
            <person name="Meyerdierks A."/>
            <person name="Storesund J.E."/>
            <person name="Kallscheuer N."/>
            <person name="Luecker S."/>
            <person name="Lage O.M."/>
            <person name="Pohl T."/>
            <person name="Merkel B.J."/>
            <person name="Hornburger P."/>
            <person name="Mueller R.-W."/>
            <person name="Bruemmer F."/>
            <person name="Labrenz M."/>
            <person name="Spormann A.M."/>
            <person name="Op den Camp H."/>
            <person name="Overmann J."/>
            <person name="Amann R."/>
            <person name="Jetten M.S.M."/>
            <person name="Mascher T."/>
            <person name="Medema M.H."/>
            <person name="Devos D.P."/>
            <person name="Kaster A.-K."/>
            <person name="Ovreas L."/>
            <person name="Rohde M."/>
            <person name="Galperin M.Y."/>
            <person name="Jogler C."/>
        </authorList>
    </citation>
    <scope>NUCLEOTIDE SEQUENCE [LARGE SCALE GENOMIC DNA]</scope>
    <source>
        <strain evidence="3 4">Pla175</strain>
    </source>
</reference>
<gene>
    <name evidence="3" type="ORF">Pla175_34430</name>
</gene>
<dbReference type="Proteomes" id="UP000317429">
    <property type="component" value="Chromosome"/>
</dbReference>
<proteinExistence type="predicted"/>
<evidence type="ECO:0000259" key="2">
    <source>
        <dbReference type="Pfam" id="PF09990"/>
    </source>
</evidence>
<protein>
    <recommendedName>
        <fullName evidence="2">DUF2231 domain-containing protein</fullName>
    </recommendedName>
</protein>
<keyword evidence="1" id="KW-1133">Transmembrane helix</keyword>